<evidence type="ECO:0000313" key="3">
    <source>
        <dbReference type="EMBL" id="SFA78582.1"/>
    </source>
</evidence>
<dbReference type="Proteomes" id="UP000233565">
    <property type="component" value="Unassembled WGS sequence"/>
</dbReference>
<gene>
    <name evidence="2" type="ORF">CXG46_18315</name>
    <name evidence="3" type="ORF">SAMN05192575_101383</name>
</gene>
<accession>A0A1I0VQH2</accession>
<dbReference type="InterPro" id="IPR018391">
    <property type="entry name" value="PQQ_b-propeller_rpt"/>
</dbReference>
<proteinExistence type="predicted"/>
<evidence type="ECO:0000313" key="5">
    <source>
        <dbReference type="Proteomes" id="UP000233565"/>
    </source>
</evidence>
<dbReference type="InterPro" id="IPR011047">
    <property type="entry name" value="Quinoprotein_ADH-like_sf"/>
</dbReference>
<reference evidence="3" key="1">
    <citation type="submission" date="2016-10" db="EMBL/GenBank/DDBJ databases">
        <authorList>
            <person name="de Groot N.N."/>
        </authorList>
    </citation>
    <scope>NUCLEOTIDE SEQUENCE [LARGE SCALE GENOMIC DNA]</scope>
    <source>
        <strain evidence="3">CGMCC 1.10697</strain>
    </source>
</reference>
<keyword evidence="5" id="KW-1185">Reference proteome</keyword>
<feature type="domain" description="Pyrrolo-quinoline quinone repeat" evidence="1">
    <location>
        <begin position="207"/>
        <end position="351"/>
    </location>
</feature>
<reference evidence="2 5" key="2">
    <citation type="submission" date="2017-12" db="EMBL/GenBank/DDBJ databases">
        <title>Pharmacopeia of the Arctic Ocean.</title>
        <authorList>
            <person name="Collins E."/>
            <person name="Ducluzeau A.-L."/>
        </authorList>
    </citation>
    <scope>NUCLEOTIDE SEQUENCE [LARGE SCALE GENOMIC DNA]</scope>
    <source>
        <strain evidence="2 5">DSM 23325</strain>
    </source>
</reference>
<feature type="domain" description="Pyrrolo-quinoline quinone repeat" evidence="1">
    <location>
        <begin position="47"/>
        <end position="123"/>
    </location>
</feature>
<protein>
    <submittedName>
        <fullName evidence="3">PQQ-like domain-containing protein</fullName>
    </submittedName>
</protein>
<organism evidence="3 4">
    <name type="scientific">Nocardioides alpinus</name>
    <dbReference type="NCBI Taxonomy" id="748909"/>
    <lineage>
        <taxon>Bacteria</taxon>
        <taxon>Bacillati</taxon>
        <taxon>Actinomycetota</taxon>
        <taxon>Actinomycetes</taxon>
        <taxon>Propionibacteriales</taxon>
        <taxon>Nocardioidaceae</taxon>
        <taxon>Nocardioides</taxon>
    </lineage>
</organism>
<name>A0A1I0VQH2_9ACTN</name>
<dbReference type="EMBL" id="PJBV01000035">
    <property type="protein sequence ID" value="PKH37411.1"/>
    <property type="molecule type" value="Genomic_DNA"/>
</dbReference>
<dbReference type="InterPro" id="IPR015943">
    <property type="entry name" value="WD40/YVTN_repeat-like_dom_sf"/>
</dbReference>
<dbReference type="STRING" id="748909.SAMN05192575_101383"/>
<dbReference type="Gene3D" id="2.130.10.10">
    <property type="entry name" value="YVTN repeat-like/Quinoprotein amine dehydrogenase"/>
    <property type="match status" value="1"/>
</dbReference>
<dbReference type="EMBL" id="FOKC01000001">
    <property type="protein sequence ID" value="SFA78582.1"/>
    <property type="molecule type" value="Genomic_DNA"/>
</dbReference>
<dbReference type="Pfam" id="PF13360">
    <property type="entry name" value="PQQ_2"/>
    <property type="match status" value="2"/>
</dbReference>
<dbReference type="PANTHER" id="PTHR34512">
    <property type="entry name" value="CELL SURFACE PROTEIN"/>
    <property type="match status" value="1"/>
</dbReference>
<dbReference type="Proteomes" id="UP000199113">
    <property type="component" value="Unassembled WGS sequence"/>
</dbReference>
<evidence type="ECO:0000259" key="1">
    <source>
        <dbReference type="Pfam" id="PF13360"/>
    </source>
</evidence>
<sequence>MGEGPRRRVVDRGVRVASVMVLALVTAALAGCTGGEDDLAACARQASTLSSIDPVTGDVEWQADLAQASESPPHVFDGTAIVTGPCGVAALDLADGEVLFDDALPEESSGVFGVIDDLLIVQEDREGDSNGYSTLSLTEDAPGYTYVTNVPFHGAAIAGGNLITGYGSSLRSQTLGEARPDWDVGLPACCHDLHLHDENLLLLTGSDGSTYAIDLADGDVVWRTIPPVPALGYDIRVTSVRGTILTAATTSDVSESSFVYATDARTGRLRWTHPAMSVLGVDRQVTVLRARESVEARDTRSGDLLWRHPAPTAIEHESTSTAALTSDTVVVQQVGSTTTGFDRTTGEMLWDGGEATSVVAAGDVVLALTEDGVTALDPPTGTALWTVDGERSWQQLAVSPGGQVLHLDSDAPPQPAMDDCC</sequence>
<dbReference type="OrthoDB" id="3453891at2"/>
<dbReference type="PANTHER" id="PTHR34512:SF30">
    <property type="entry name" value="OUTER MEMBRANE PROTEIN ASSEMBLY FACTOR BAMB"/>
    <property type="match status" value="1"/>
</dbReference>
<evidence type="ECO:0000313" key="4">
    <source>
        <dbReference type="Proteomes" id="UP000199113"/>
    </source>
</evidence>
<dbReference type="InterPro" id="IPR002372">
    <property type="entry name" value="PQQ_rpt_dom"/>
</dbReference>
<dbReference type="Gene3D" id="2.40.10.480">
    <property type="match status" value="1"/>
</dbReference>
<dbReference type="SMART" id="SM00564">
    <property type="entry name" value="PQQ"/>
    <property type="match status" value="5"/>
</dbReference>
<evidence type="ECO:0000313" key="2">
    <source>
        <dbReference type="EMBL" id="PKH37411.1"/>
    </source>
</evidence>
<dbReference type="SUPFAM" id="SSF50998">
    <property type="entry name" value="Quinoprotein alcohol dehydrogenase-like"/>
    <property type="match status" value="1"/>
</dbReference>
<dbReference type="RefSeq" id="WP_091193544.1">
    <property type="nucleotide sequence ID" value="NZ_FOKC01000001.1"/>
</dbReference>
<dbReference type="AlphaFoldDB" id="A0A1I0VQH2"/>
<dbReference type="PROSITE" id="PS51257">
    <property type="entry name" value="PROKAR_LIPOPROTEIN"/>
    <property type="match status" value="1"/>
</dbReference>